<reference evidence="2" key="2">
    <citation type="submission" date="2014-03" db="EMBL/GenBank/DDBJ databases">
        <authorList>
            <person name="Genoscope - CEA"/>
        </authorList>
    </citation>
    <scope>NUCLEOTIDE SEQUENCE</scope>
</reference>
<dbReference type="Pfam" id="PF13358">
    <property type="entry name" value="DDE_3"/>
    <property type="match status" value="1"/>
</dbReference>
<accession>A0A060WEZ7</accession>
<gene>
    <name evidence="2" type="ORF">GSONMT00074197001</name>
</gene>
<dbReference type="STRING" id="8022.A0A060WEZ7"/>
<dbReference type="InterPro" id="IPR036397">
    <property type="entry name" value="RNaseH_sf"/>
</dbReference>
<dbReference type="PANTHER" id="PTHR23022">
    <property type="entry name" value="TRANSPOSABLE ELEMENT-RELATED"/>
    <property type="match status" value="1"/>
</dbReference>
<dbReference type="Proteomes" id="UP000193380">
    <property type="component" value="Unassembled WGS sequence"/>
</dbReference>
<dbReference type="GO" id="GO:0003676">
    <property type="term" value="F:nucleic acid binding"/>
    <property type="evidence" value="ECO:0007669"/>
    <property type="project" value="InterPro"/>
</dbReference>
<protein>
    <recommendedName>
        <fullName evidence="1">Tc1-like transposase DDE domain-containing protein</fullName>
    </recommendedName>
</protein>
<dbReference type="AlphaFoldDB" id="A0A060WEZ7"/>
<evidence type="ECO:0000313" key="2">
    <source>
        <dbReference type="EMBL" id="CDQ65858.1"/>
    </source>
</evidence>
<sequence>MVTCKETHAVIIALHKKGFTEGQQRSHFSPGKNIRDRLIFCKRYRDWTAEDWRKVIFSDESPFRLFGASGKKLVRRRQGECYHQSCVMPTVKHPETIHVWGCFSAKRVGSLTILPKNTAMNKEWYQHILREKLLPTIQEQFGDEQCISQHDGAPCHKAIVITKWLGEQNINILGQWPGNSPDLNPIENLWSILKRRVDKQKPTHSDKLQAFIMQEWAAISQDVAQKLIDSMPGRIAEVLKKKGQHCKH</sequence>
<evidence type="ECO:0000313" key="3">
    <source>
        <dbReference type="Proteomes" id="UP000193380"/>
    </source>
</evidence>
<dbReference type="InterPro" id="IPR038717">
    <property type="entry name" value="Tc1-like_DDE_dom"/>
</dbReference>
<organism evidence="2 3">
    <name type="scientific">Oncorhynchus mykiss</name>
    <name type="common">Rainbow trout</name>
    <name type="synonym">Salmo gairdneri</name>
    <dbReference type="NCBI Taxonomy" id="8022"/>
    <lineage>
        <taxon>Eukaryota</taxon>
        <taxon>Metazoa</taxon>
        <taxon>Chordata</taxon>
        <taxon>Craniata</taxon>
        <taxon>Vertebrata</taxon>
        <taxon>Euteleostomi</taxon>
        <taxon>Actinopterygii</taxon>
        <taxon>Neopterygii</taxon>
        <taxon>Teleostei</taxon>
        <taxon>Protacanthopterygii</taxon>
        <taxon>Salmoniformes</taxon>
        <taxon>Salmonidae</taxon>
        <taxon>Salmoninae</taxon>
        <taxon>Oncorhynchus</taxon>
    </lineage>
</organism>
<name>A0A060WEZ7_ONCMY</name>
<reference evidence="2" key="1">
    <citation type="journal article" date="2014" name="Nat. Commun.">
        <title>The rainbow trout genome provides novel insights into evolution after whole-genome duplication in vertebrates.</title>
        <authorList>
            <person name="Berthelot C."/>
            <person name="Brunet F."/>
            <person name="Chalopin D."/>
            <person name="Juanchich A."/>
            <person name="Bernard M."/>
            <person name="Noel B."/>
            <person name="Bento P."/>
            <person name="Da Silva C."/>
            <person name="Labadie K."/>
            <person name="Alberti A."/>
            <person name="Aury J.M."/>
            <person name="Louis A."/>
            <person name="Dehais P."/>
            <person name="Bardou P."/>
            <person name="Montfort J."/>
            <person name="Klopp C."/>
            <person name="Cabau C."/>
            <person name="Gaspin C."/>
            <person name="Thorgaard G.H."/>
            <person name="Boussaha M."/>
            <person name="Quillet E."/>
            <person name="Guyomard R."/>
            <person name="Galiana D."/>
            <person name="Bobe J."/>
            <person name="Volff J.N."/>
            <person name="Genet C."/>
            <person name="Wincker P."/>
            <person name="Jaillon O."/>
            <person name="Roest Crollius H."/>
            <person name="Guiguen Y."/>
        </authorList>
    </citation>
    <scope>NUCLEOTIDE SEQUENCE [LARGE SCALE GENOMIC DNA]</scope>
</reference>
<feature type="domain" description="Tc1-like transposase DDE" evidence="1">
    <location>
        <begin position="55"/>
        <end position="207"/>
    </location>
</feature>
<dbReference type="EMBL" id="FR904519">
    <property type="protein sequence ID" value="CDQ65858.1"/>
    <property type="molecule type" value="Genomic_DNA"/>
</dbReference>
<dbReference type="PANTHER" id="PTHR23022:SF135">
    <property type="entry name" value="SI:DKEY-77F5.3"/>
    <property type="match status" value="1"/>
</dbReference>
<dbReference type="InterPro" id="IPR052338">
    <property type="entry name" value="Transposase_5"/>
</dbReference>
<proteinExistence type="predicted"/>
<dbReference type="Gene3D" id="3.30.420.10">
    <property type="entry name" value="Ribonuclease H-like superfamily/Ribonuclease H"/>
    <property type="match status" value="1"/>
</dbReference>
<evidence type="ECO:0000259" key="1">
    <source>
        <dbReference type="Pfam" id="PF13358"/>
    </source>
</evidence>
<dbReference type="PaxDb" id="8022-A0A060WEZ7"/>